<dbReference type="CDD" id="cd00093">
    <property type="entry name" value="HTH_XRE"/>
    <property type="match status" value="1"/>
</dbReference>
<dbReference type="RefSeq" id="WP_092459330.1">
    <property type="nucleotide sequence ID" value="NZ_FPCJ01000001.1"/>
</dbReference>
<dbReference type="SUPFAM" id="SSF47413">
    <property type="entry name" value="lambda repressor-like DNA-binding domains"/>
    <property type="match status" value="1"/>
</dbReference>
<dbReference type="InterPro" id="IPR010982">
    <property type="entry name" value="Lambda_DNA-bd_dom_sf"/>
</dbReference>
<keyword evidence="2" id="KW-0238">DNA-binding</keyword>
<dbReference type="PANTHER" id="PTHR40661">
    <property type="match status" value="1"/>
</dbReference>
<dbReference type="OrthoDB" id="3831186at2"/>
<evidence type="ECO:0000256" key="2">
    <source>
        <dbReference type="ARBA" id="ARBA00023125"/>
    </source>
</evidence>
<dbReference type="Pfam" id="PF00717">
    <property type="entry name" value="Peptidase_S24"/>
    <property type="match status" value="1"/>
</dbReference>
<dbReference type="PANTHER" id="PTHR40661:SF1">
    <property type="entry name" value="HTH CRO_C1-TYPE DOMAIN-CONTAINING PROTEIN"/>
    <property type="match status" value="1"/>
</dbReference>
<dbReference type="SUPFAM" id="SSF51306">
    <property type="entry name" value="LexA/Signal peptidase"/>
    <property type="match status" value="1"/>
</dbReference>
<feature type="domain" description="HTH cro/C1-type" evidence="5">
    <location>
        <begin position="9"/>
        <end position="63"/>
    </location>
</feature>
<dbReference type="InterPro" id="IPR001387">
    <property type="entry name" value="Cro/C1-type_HTH"/>
</dbReference>
<dbReference type="InterPro" id="IPR015927">
    <property type="entry name" value="Peptidase_S24_S26A/B/C"/>
</dbReference>
<dbReference type="Pfam" id="PF01381">
    <property type="entry name" value="HTH_3"/>
    <property type="match status" value="1"/>
</dbReference>
<dbReference type="CDD" id="cd06529">
    <property type="entry name" value="S24_LexA-like"/>
    <property type="match status" value="1"/>
</dbReference>
<name>A0A1I7NDE9_9BACT</name>
<proteinExistence type="predicted"/>
<dbReference type="Proteomes" id="UP000199537">
    <property type="component" value="Unassembled WGS sequence"/>
</dbReference>
<protein>
    <submittedName>
        <fullName evidence="6">SOS-response transcriptional repressor LexA (RecA-mediated autopeptidase)</fullName>
    </submittedName>
</protein>
<dbReference type="GO" id="GO:0003677">
    <property type="term" value="F:DNA binding"/>
    <property type="evidence" value="ECO:0007669"/>
    <property type="project" value="UniProtKB-KW"/>
</dbReference>
<organism evidence="6 7">
    <name type="scientific">Thermoflavifilum thermophilum</name>
    <dbReference type="NCBI Taxonomy" id="1393122"/>
    <lineage>
        <taxon>Bacteria</taxon>
        <taxon>Pseudomonadati</taxon>
        <taxon>Bacteroidota</taxon>
        <taxon>Chitinophagia</taxon>
        <taxon>Chitinophagales</taxon>
        <taxon>Chitinophagaceae</taxon>
        <taxon>Thermoflavifilum</taxon>
    </lineage>
</organism>
<feature type="coiled-coil region" evidence="4">
    <location>
        <begin position="227"/>
        <end position="254"/>
    </location>
</feature>
<keyword evidence="7" id="KW-1185">Reference proteome</keyword>
<sequence>MASLAGKNIRILRQQKGLTQQAFADRLGIKRSLLGAYEEQRAEPRLDVLQKISEWFGISLEDLLWQDLSAPGVRFRRLKEQAQQTPRQRIEFVPQKAAAGYLQGYSDEEFIEELNTFTLPMLGAGHYRAFEISGDSMLPVESGSVVVGHRVERLEDVKNQQPCIVVTRQEGIVYKRIQKSNRQPQKITLVSDNPAYPPYSVSKEDILEIWQADLIISRPAQKPRIGVEQLAEVVQQLQSRIDKLQRSSSSSKRA</sequence>
<dbReference type="Gene3D" id="1.10.260.40">
    <property type="entry name" value="lambda repressor-like DNA-binding domains"/>
    <property type="match status" value="1"/>
</dbReference>
<gene>
    <name evidence="6" type="ORF">SAMN05660895_1432</name>
</gene>
<reference evidence="7" key="1">
    <citation type="submission" date="2016-10" db="EMBL/GenBank/DDBJ databases">
        <authorList>
            <person name="Varghese N."/>
            <person name="Submissions S."/>
        </authorList>
    </citation>
    <scope>NUCLEOTIDE SEQUENCE [LARGE SCALE GENOMIC DNA]</scope>
    <source>
        <strain evidence="7">DSM 14807</strain>
    </source>
</reference>
<evidence type="ECO:0000259" key="5">
    <source>
        <dbReference type="PROSITE" id="PS50943"/>
    </source>
</evidence>
<evidence type="ECO:0000313" key="6">
    <source>
        <dbReference type="EMBL" id="SFV32715.1"/>
    </source>
</evidence>
<evidence type="ECO:0000256" key="3">
    <source>
        <dbReference type="ARBA" id="ARBA00023163"/>
    </source>
</evidence>
<dbReference type="InterPro" id="IPR039418">
    <property type="entry name" value="LexA-like"/>
</dbReference>
<keyword evidence="1" id="KW-0805">Transcription regulation</keyword>
<dbReference type="PROSITE" id="PS50943">
    <property type="entry name" value="HTH_CROC1"/>
    <property type="match status" value="1"/>
</dbReference>
<dbReference type="InterPro" id="IPR036286">
    <property type="entry name" value="LexA/Signal_pep-like_sf"/>
</dbReference>
<dbReference type="AlphaFoldDB" id="A0A1I7NDE9"/>
<dbReference type="STRING" id="1393122.SAMN05660895_1432"/>
<evidence type="ECO:0000256" key="1">
    <source>
        <dbReference type="ARBA" id="ARBA00023015"/>
    </source>
</evidence>
<accession>A0A1I7NDE9</accession>
<dbReference type="EMBL" id="FPCJ01000001">
    <property type="protein sequence ID" value="SFV32715.1"/>
    <property type="molecule type" value="Genomic_DNA"/>
</dbReference>
<keyword evidence="3" id="KW-0804">Transcription</keyword>
<dbReference type="SMART" id="SM00530">
    <property type="entry name" value="HTH_XRE"/>
    <property type="match status" value="1"/>
</dbReference>
<evidence type="ECO:0000256" key="4">
    <source>
        <dbReference type="SAM" id="Coils"/>
    </source>
</evidence>
<keyword evidence="4" id="KW-0175">Coiled coil</keyword>
<evidence type="ECO:0000313" key="7">
    <source>
        <dbReference type="Proteomes" id="UP000199537"/>
    </source>
</evidence>
<dbReference type="Gene3D" id="2.10.109.10">
    <property type="entry name" value="Umud Fragment, subunit A"/>
    <property type="match status" value="1"/>
</dbReference>